<dbReference type="InterPro" id="IPR050834">
    <property type="entry name" value="Glycosyltransf_2"/>
</dbReference>
<dbReference type="EMBL" id="JACRJB010000067">
    <property type="protein sequence ID" value="MBI5132486.1"/>
    <property type="molecule type" value="Genomic_DNA"/>
</dbReference>
<dbReference type="PANTHER" id="PTHR43685:SF11">
    <property type="entry name" value="GLYCOSYLTRANSFERASE TAGX-RELATED"/>
    <property type="match status" value="1"/>
</dbReference>
<comment type="caution">
    <text evidence="2">The sequence shown here is derived from an EMBL/GenBank/DDBJ whole genome shotgun (WGS) entry which is preliminary data.</text>
</comment>
<organism evidence="2 3">
    <name type="scientific">Rhodopseudomonas palustris</name>
    <dbReference type="NCBI Taxonomy" id="1076"/>
    <lineage>
        <taxon>Bacteria</taxon>
        <taxon>Pseudomonadati</taxon>
        <taxon>Pseudomonadota</taxon>
        <taxon>Alphaproteobacteria</taxon>
        <taxon>Hyphomicrobiales</taxon>
        <taxon>Nitrobacteraceae</taxon>
        <taxon>Rhodopseudomonas</taxon>
    </lineage>
</organism>
<feature type="domain" description="Glycosyltransferase 2-like" evidence="1">
    <location>
        <begin position="8"/>
        <end position="115"/>
    </location>
</feature>
<accession>A0A933W3D9</accession>
<evidence type="ECO:0000313" key="2">
    <source>
        <dbReference type="EMBL" id="MBI5132486.1"/>
    </source>
</evidence>
<dbReference type="Gene3D" id="3.90.550.10">
    <property type="entry name" value="Spore Coat Polysaccharide Biosynthesis Protein SpsA, Chain A"/>
    <property type="match status" value="1"/>
</dbReference>
<dbReference type="CDD" id="cd06433">
    <property type="entry name" value="GT_2_WfgS_like"/>
    <property type="match status" value="1"/>
</dbReference>
<dbReference type="Pfam" id="PF00535">
    <property type="entry name" value="Glycos_transf_2"/>
    <property type="match status" value="1"/>
</dbReference>
<dbReference type="InterPro" id="IPR029044">
    <property type="entry name" value="Nucleotide-diphossugar_trans"/>
</dbReference>
<evidence type="ECO:0000313" key="3">
    <source>
        <dbReference type="Proteomes" id="UP000782519"/>
    </source>
</evidence>
<dbReference type="PANTHER" id="PTHR43685">
    <property type="entry name" value="GLYCOSYLTRANSFERASE"/>
    <property type="match status" value="1"/>
</dbReference>
<dbReference type="SUPFAM" id="SSF53448">
    <property type="entry name" value="Nucleotide-diphospho-sugar transferases"/>
    <property type="match status" value="1"/>
</dbReference>
<proteinExistence type="predicted"/>
<protein>
    <submittedName>
        <fullName evidence="2">Glycosyltransferase</fullName>
    </submittedName>
</protein>
<dbReference type="Proteomes" id="UP000782519">
    <property type="component" value="Unassembled WGS sequence"/>
</dbReference>
<sequence>MATAAVATIAIPSYNQGRFLEQTLTSLFEQELPIEVIVADAGSTDNSLQVIERFADRLAGWRSHPDDGQAAAINESIARGRAPYVGWLNSDDRLMPGAIARLVAALEQHPDAPAAYGKVWNYVEATGAQKPVWVEPFDERRLALRCIVSQPGTLIRRSAWETTGGLDQTLHMALDYDLWWRLYKSFGPLIFVDDFVAMNRDHADTKTNTRRALHYREAMRIVRKYHGHVPLKWWLLQPYAVWWRAAANKLHSA</sequence>
<dbReference type="AlphaFoldDB" id="A0A933W3D9"/>
<gene>
    <name evidence="2" type="ORF">HZA66_23855</name>
</gene>
<reference evidence="2" key="1">
    <citation type="submission" date="2020-07" db="EMBL/GenBank/DDBJ databases">
        <title>Huge and variable diversity of episymbiotic CPR bacteria and DPANN archaea in groundwater ecosystems.</title>
        <authorList>
            <person name="He C.Y."/>
            <person name="Keren R."/>
            <person name="Whittaker M."/>
            <person name="Farag I.F."/>
            <person name="Doudna J."/>
            <person name="Cate J.H.D."/>
            <person name="Banfield J.F."/>
        </authorList>
    </citation>
    <scope>NUCLEOTIDE SEQUENCE</scope>
    <source>
        <strain evidence="2">NC_groundwater_1818_Pr3_B-0.1um_66_35</strain>
    </source>
</reference>
<dbReference type="InterPro" id="IPR001173">
    <property type="entry name" value="Glyco_trans_2-like"/>
</dbReference>
<evidence type="ECO:0000259" key="1">
    <source>
        <dbReference type="Pfam" id="PF00535"/>
    </source>
</evidence>
<name>A0A933W3D9_RHOPL</name>